<evidence type="ECO:0000256" key="8">
    <source>
        <dbReference type="ARBA" id="ARBA00049244"/>
    </source>
</evidence>
<evidence type="ECO:0000259" key="10">
    <source>
        <dbReference type="Pfam" id="PF03175"/>
    </source>
</evidence>
<dbReference type="InterPro" id="IPR036397">
    <property type="entry name" value="RNaseH_sf"/>
</dbReference>
<name>E3NK76_CAERE</name>
<evidence type="ECO:0000313" key="12">
    <source>
        <dbReference type="Proteomes" id="UP000008281"/>
    </source>
</evidence>
<evidence type="ECO:0000256" key="2">
    <source>
        <dbReference type="ARBA" id="ARBA00012417"/>
    </source>
</evidence>
<dbReference type="HOGENOM" id="CLU_001474_1_2_1"/>
<feature type="domain" description="DNA-directed DNA polymerase family B mitochondria/virus" evidence="10">
    <location>
        <begin position="912"/>
        <end position="1086"/>
    </location>
</feature>
<dbReference type="GO" id="GO:0003677">
    <property type="term" value="F:DNA binding"/>
    <property type="evidence" value="ECO:0007669"/>
    <property type="project" value="UniProtKB-KW"/>
</dbReference>
<evidence type="ECO:0000256" key="5">
    <source>
        <dbReference type="ARBA" id="ARBA00022705"/>
    </source>
</evidence>
<comment type="similarity">
    <text evidence="1">Belongs to the DNA polymerase type-B family.</text>
</comment>
<keyword evidence="6" id="KW-0239">DNA-directed DNA polymerase</keyword>
<evidence type="ECO:0000256" key="9">
    <source>
        <dbReference type="SAM" id="MobiDB-lite"/>
    </source>
</evidence>
<evidence type="ECO:0000256" key="6">
    <source>
        <dbReference type="ARBA" id="ARBA00022932"/>
    </source>
</evidence>
<dbReference type="PANTHER" id="PTHR33568:SF3">
    <property type="entry name" value="DNA-DIRECTED DNA POLYMERASE"/>
    <property type="match status" value="1"/>
</dbReference>
<dbReference type="EC" id="2.7.7.7" evidence="2"/>
<evidence type="ECO:0000256" key="1">
    <source>
        <dbReference type="ARBA" id="ARBA00005755"/>
    </source>
</evidence>
<protein>
    <recommendedName>
        <fullName evidence="2">DNA-directed DNA polymerase</fullName>
        <ecNumber evidence="2">2.7.7.7</ecNumber>
    </recommendedName>
</protein>
<keyword evidence="7" id="KW-0238">DNA-binding</keyword>
<keyword evidence="4" id="KW-0548">Nucleotidyltransferase</keyword>
<dbReference type="Gene3D" id="3.30.420.10">
    <property type="entry name" value="Ribonuclease H-like superfamily/Ribonuclease H"/>
    <property type="match status" value="1"/>
</dbReference>
<feature type="region of interest" description="Disordered" evidence="9">
    <location>
        <begin position="143"/>
        <end position="211"/>
    </location>
</feature>
<dbReference type="InterPro" id="IPR012337">
    <property type="entry name" value="RNaseH-like_sf"/>
</dbReference>
<dbReference type="EMBL" id="DS268787">
    <property type="protein sequence ID" value="EFP01923.1"/>
    <property type="molecule type" value="Genomic_DNA"/>
</dbReference>
<dbReference type="InterPro" id="IPR043502">
    <property type="entry name" value="DNA/RNA_pol_sf"/>
</dbReference>
<dbReference type="OrthoDB" id="5842610at2759"/>
<evidence type="ECO:0000313" key="11">
    <source>
        <dbReference type="EMBL" id="EFP01923.1"/>
    </source>
</evidence>
<keyword evidence="12" id="KW-1185">Reference proteome</keyword>
<dbReference type="GO" id="GO:0003887">
    <property type="term" value="F:DNA-directed DNA polymerase activity"/>
    <property type="evidence" value="ECO:0007669"/>
    <property type="project" value="UniProtKB-KW"/>
</dbReference>
<evidence type="ECO:0000256" key="4">
    <source>
        <dbReference type="ARBA" id="ARBA00022695"/>
    </source>
</evidence>
<feature type="domain" description="DNA-directed DNA polymerase family B mitochondria/virus" evidence="10">
    <location>
        <begin position="583"/>
        <end position="769"/>
    </location>
</feature>
<gene>
    <name evidence="11" type="ORF">CRE_13136</name>
</gene>
<dbReference type="Gene3D" id="3.90.1600.10">
    <property type="entry name" value="Palm domain of DNA polymerase"/>
    <property type="match status" value="2"/>
</dbReference>
<sequence length="1390" mass="157052">MSGIEEVTGQEVENVQVGGALLKVKRAFVAKSGGRFKNSVETVSLDVDIPTVFTASPNGPDLFSEAVVKLIDAHIPTGMTPANLKVGVKFESEELVESVGLSFKKLANVLPRDIADCMEDMAQSNKNLLELEEPRITIHITYLNTPTGSGEEASNKGGEVSTPTEREKGGRKRKSFGIEDILGLPSKKQRDVEEEESENDEDSEESDVDDVVEEVKPKKQNLMANHVTEDCLPHALVQALRYDVWKNDKEDSSKWNSYQRSLRKRSDRRNACNDVFAEVKQLKKVGKYLVNFKRSLFQKAGVTKTQHFDSLDCQQFQEKCFASKFQLIVFVKNSTIPYYAGPFIGKGKQLVLYLADSHYCGLRSVSTLLKTSYYCFLCLSRSRTADSHYACRLLHRLCGKPNCPPKTDDDVAKRCPACCVTFETETCYKNHLQKGPNGGKSRCDFTKFCHKCSKSYYSNKRTGKHECGESYCHRCQVPRSIGHCCTMMPSVKNEKKLTRKRGFFDVETRVCETTKRQIPTLFTCVKCCPKCSSDIPKTTEEGENSKCSNCSPDGRLKVIDEIKDECIDVGAQFTEWMFGDQHRGFTFVAHNASGFDGQFILEALIASNKAAPTVCLDGTKLVYLEYNGVRLVDSLKYLTMCLSMVGKTFKVDSLKGDFPVHFIRKENFQYNGPIPENKYYALENKTAEHRKQLESFLEKERADGKVFNFYDELLKYCYNDVYILAASMTQFEGAFEKMTNVCLFEETTTAASAAALVFRRNHLDPKMPIVLDAKPSVSMNNSILSQKFLAWICESEKVQVNMSTTYGEEKIGNHRVDGYIPPCEKYPDGQIIEFFGCYYHGHTCTYSEESVIGEKSARDIWKADEERIKALKESGKCPVRVVYECDVKAELRWNREMSDFFDSYEAVDVLQCQRALVGGRTEVFRVYVDCKDGTGYYVDVVSLYPTVMKHEAFPIGAPENVQRSTFALPIVSPDGIPFEGFMSCKLQAPRDLRLPVIAGKVSGRLMFFLCKLCAKEGNQEKCTHSDEERSFTGTFTTVELKKALSLGYKIVEVYHGIKYEKWVKNDASGKGGLFTSYIDTMMKAKIYSSGWPSDVVTDAEKLEFCRGYMEKENIELIESLFEGNAGMRAVAKLLLNALWGKFAQRADRVNTEIILDPGKFWQIVHDTALDLLDVRPVNDVLIVQYRQREETLSSLKTSAVHLAAYVTAYARLRLYSLMEAVGPDHIVYTGKKFSSINPNFIILFSDTDSIIFKLPHGAQNPLEDKMGSYLGQLTNELKGTMKEFVSLGPKTYSYKEQLANGEEKVAIKAKGITLNSEVAKKLNFEKMKGMVDEVLGKEDSRTSLLLPQHTMVRDKNHSVYSRNTLKQFRYTFNKRRLLPDGSTLPFGYFE</sequence>
<dbReference type="PANTHER" id="PTHR33568">
    <property type="entry name" value="DNA POLYMERASE"/>
    <property type="match status" value="1"/>
</dbReference>
<reference evidence="11" key="1">
    <citation type="submission" date="2007-07" db="EMBL/GenBank/DDBJ databases">
        <title>PCAP assembly of the Caenorhabditis remanei genome.</title>
        <authorList>
            <consortium name="The Caenorhabditis remanei Sequencing Consortium"/>
            <person name="Wilson R.K."/>
        </authorList>
    </citation>
    <scope>NUCLEOTIDE SEQUENCE [LARGE SCALE GENOMIC DNA]</scope>
    <source>
        <strain evidence="11">PB4641</strain>
    </source>
</reference>
<keyword evidence="5" id="KW-0235">DNA replication</keyword>
<dbReference type="InterPro" id="IPR023211">
    <property type="entry name" value="DNA_pol_palm_dom_sf"/>
</dbReference>
<evidence type="ECO:0000256" key="7">
    <source>
        <dbReference type="ARBA" id="ARBA00023125"/>
    </source>
</evidence>
<comment type="catalytic activity">
    <reaction evidence="8">
        <text>DNA(n) + a 2'-deoxyribonucleoside 5'-triphosphate = DNA(n+1) + diphosphate</text>
        <dbReference type="Rhea" id="RHEA:22508"/>
        <dbReference type="Rhea" id="RHEA-COMP:17339"/>
        <dbReference type="Rhea" id="RHEA-COMP:17340"/>
        <dbReference type="ChEBI" id="CHEBI:33019"/>
        <dbReference type="ChEBI" id="CHEBI:61560"/>
        <dbReference type="ChEBI" id="CHEBI:173112"/>
        <dbReference type="EC" id="2.7.7.7"/>
    </reaction>
</comment>
<dbReference type="Pfam" id="PF03175">
    <property type="entry name" value="DNA_pol_B_2"/>
    <property type="match status" value="2"/>
</dbReference>
<accession>E3NK76</accession>
<proteinExistence type="inferred from homology"/>
<keyword evidence="3" id="KW-0808">Transferase</keyword>
<dbReference type="Proteomes" id="UP000008281">
    <property type="component" value="Unassembled WGS sequence"/>
</dbReference>
<dbReference type="InParanoid" id="E3NK76"/>
<dbReference type="GO" id="GO:0006260">
    <property type="term" value="P:DNA replication"/>
    <property type="evidence" value="ECO:0007669"/>
    <property type="project" value="UniProtKB-KW"/>
</dbReference>
<dbReference type="eggNOG" id="ENOG502QQ9V">
    <property type="taxonomic scope" value="Eukaryota"/>
</dbReference>
<dbReference type="SUPFAM" id="SSF56672">
    <property type="entry name" value="DNA/RNA polymerases"/>
    <property type="match status" value="1"/>
</dbReference>
<evidence type="ECO:0000256" key="3">
    <source>
        <dbReference type="ARBA" id="ARBA00022679"/>
    </source>
</evidence>
<dbReference type="GO" id="GO:0000166">
    <property type="term" value="F:nucleotide binding"/>
    <property type="evidence" value="ECO:0007669"/>
    <property type="project" value="InterPro"/>
</dbReference>
<feature type="compositionally biased region" description="Acidic residues" evidence="9">
    <location>
        <begin position="192"/>
        <end position="211"/>
    </location>
</feature>
<organism evidence="12">
    <name type="scientific">Caenorhabditis remanei</name>
    <name type="common">Caenorhabditis vulgaris</name>
    <dbReference type="NCBI Taxonomy" id="31234"/>
    <lineage>
        <taxon>Eukaryota</taxon>
        <taxon>Metazoa</taxon>
        <taxon>Ecdysozoa</taxon>
        <taxon>Nematoda</taxon>
        <taxon>Chromadorea</taxon>
        <taxon>Rhabditida</taxon>
        <taxon>Rhabditina</taxon>
        <taxon>Rhabditomorpha</taxon>
        <taxon>Rhabditoidea</taxon>
        <taxon>Rhabditidae</taxon>
        <taxon>Peloderinae</taxon>
        <taxon>Caenorhabditis</taxon>
    </lineage>
</organism>
<dbReference type="OMA" id="FLAWICE"/>
<dbReference type="SUPFAM" id="SSF53098">
    <property type="entry name" value="Ribonuclease H-like"/>
    <property type="match status" value="1"/>
</dbReference>
<dbReference type="Gene3D" id="1.10.287.690">
    <property type="entry name" value="Helix hairpin bin"/>
    <property type="match status" value="1"/>
</dbReference>
<dbReference type="GO" id="GO:0042575">
    <property type="term" value="C:DNA polymerase complex"/>
    <property type="evidence" value="ECO:0007669"/>
    <property type="project" value="UniProtKB-ARBA"/>
</dbReference>
<dbReference type="InterPro" id="IPR004868">
    <property type="entry name" value="DNA-dir_DNA_pol_B_mt/vir"/>
</dbReference>